<dbReference type="PANTHER" id="PTHR39201">
    <property type="entry name" value="EXPORTED PROTEIN-RELATED"/>
    <property type="match status" value="1"/>
</dbReference>
<dbReference type="AlphaFoldDB" id="D3E3L9"/>
<evidence type="ECO:0000313" key="3">
    <source>
        <dbReference type="Proteomes" id="UP000008680"/>
    </source>
</evidence>
<dbReference type="GO" id="GO:0010181">
    <property type="term" value="F:FMN binding"/>
    <property type="evidence" value="ECO:0007669"/>
    <property type="project" value="InterPro"/>
</dbReference>
<dbReference type="KEGG" id="mru:mru_1280"/>
<name>D3E3L9_METRM</name>
<dbReference type="Proteomes" id="UP000008680">
    <property type="component" value="Chromosome"/>
</dbReference>
<dbReference type="PATRIC" id="fig|634498.28.peg.1283"/>
<evidence type="ECO:0000313" key="2">
    <source>
        <dbReference type="EMBL" id="ADC47130.1"/>
    </source>
</evidence>
<dbReference type="Gene3D" id="3.40.50.360">
    <property type="match status" value="1"/>
</dbReference>
<gene>
    <name evidence="2" type="ordered locus">mru_1280</name>
</gene>
<dbReference type="OrthoDB" id="73155at2157"/>
<dbReference type="EMBL" id="CP001719">
    <property type="protein sequence ID" value="ADC47130.1"/>
    <property type="molecule type" value="Genomic_DNA"/>
</dbReference>
<sequence>MTKSLILYFSRAGENYTSQGIKNIEIGNTEVIANYIKEFTEADMFKMEPLNDYPEDYMQCTEVAQKELNDDARPELKEYIEDISEYDMIYLGFPNWWNTMPMPVWTQLEKLDFDGKTIKPFVTHEGSGFGKSEKDIKNLCPGVKLAKGLSIRGSSVEDSKKKVKHWVKKG</sequence>
<keyword evidence="3" id="KW-1185">Reference proteome</keyword>
<accession>D3E3L9</accession>
<dbReference type="InterPro" id="IPR029039">
    <property type="entry name" value="Flavoprotein-like_sf"/>
</dbReference>
<feature type="domain" description="Flavodoxin-like" evidence="1">
    <location>
        <begin position="27"/>
        <end position="169"/>
    </location>
</feature>
<dbReference type="SUPFAM" id="SSF52218">
    <property type="entry name" value="Flavoproteins"/>
    <property type="match status" value="1"/>
</dbReference>
<dbReference type="GeneID" id="8770931"/>
<dbReference type="PANTHER" id="PTHR39201:SF1">
    <property type="entry name" value="FLAVODOXIN-LIKE DOMAIN-CONTAINING PROTEIN"/>
    <property type="match status" value="1"/>
</dbReference>
<dbReference type="HOGENOM" id="CLU_068890_0_0_2"/>
<dbReference type="eggNOG" id="arCOG00519">
    <property type="taxonomic scope" value="Archaea"/>
</dbReference>
<evidence type="ECO:0000259" key="1">
    <source>
        <dbReference type="Pfam" id="PF12682"/>
    </source>
</evidence>
<dbReference type="RefSeq" id="WP_012956079.1">
    <property type="nucleotide sequence ID" value="NC_013790.1"/>
</dbReference>
<dbReference type="InterPro" id="IPR008254">
    <property type="entry name" value="Flavodoxin/NO_synth"/>
</dbReference>
<dbReference type="STRING" id="634498.mru_1280"/>
<protein>
    <recommendedName>
        <fullName evidence="1">Flavodoxin-like domain-containing protein</fullName>
    </recommendedName>
</protein>
<organism evidence="2 3">
    <name type="scientific">Methanobrevibacter ruminantium (strain ATCC 35063 / DSM 1093 / JCM 13430 / OCM 146 / M1)</name>
    <name type="common">Methanobacterium ruminantium</name>
    <dbReference type="NCBI Taxonomy" id="634498"/>
    <lineage>
        <taxon>Archaea</taxon>
        <taxon>Methanobacteriati</taxon>
        <taxon>Methanobacteriota</taxon>
        <taxon>Methanomada group</taxon>
        <taxon>Methanobacteria</taxon>
        <taxon>Methanobacteriales</taxon>
        <taxon>Methanobacteriaceae</taxon>
        <taxon>Methanobrevibacter</taxon>
    </lineage>
</organism>
<dbReference type="Pfam" id="PF12682">
    <property type="entry name" value="Flavodoxin_4"/>
    <property type="match status" value="1"/>
</dbReference>
<proteinExistence type="predicted"/>
<reference evidence="2 3" key="1">
    <citation type="journal article" date="2010" name="PLoS ONE">
        <title>The genome sequence of the rumen methanogen Methanobrevibacter ruminantium reveals new possibilities for controlling ruminant methane emissions.</title>
        <authorList>
            <person name="Leahy S.C."/>
            <person name="Kelly W.J."/>
            <person name="Altermann E."/>
            <person name="Ronimus R.S."/>
            <person name="Yeoman C.J."/>
            <person name="Pacheco D.M."/>
            <person name="Li D."/>
            <person name="Kong Z."/>
            <person name="McTavish S."/>
            <person name="Sang C."/>
            <person name="Lambie S.C."/>
            <person name="Janssen P.H."/>
            <person name="Dey D."/>
            <person name="Attwood G.T."/>
        </authorList>
    </citation>
    <scope>NUCLEOTIDE SEQUENCE [LARGE SCALE GENOMIC DNA]</scope>
    <source>
        <strain evidence="3">ATCC 35063 / DSM 1093 / JCM 13430 / OCM 146 / M1</strain>
    </source>
</reference>